<dbReference type="GO" id="GO:0080008">
    <property type="term" value="C:Cul4-RING E3 ubiquitin ligase complex"/>
    <property type="evidence" value="ECO:0007669"/>
    <property type="project" value="TreeGrafter"/>
</dbReference>
<keyword evidence="1" id="KW-0853">WD repeat</keyword>
<sequence length="499" mass="56097">MKTHGRRKKRRAAKSTSQTEDVARHNFLQALEAQRANARTKKITPDRSKSAVVTLPGFYYDETKRRYFRCTPALKLQQRKQKELQKQSRQNTNSIPARTRRGKGYTWVAYMAQRQADCAWSSRRRDTRELWPKYLSNLVSSQVLVAQDGNHDGRLTALALHSQASKLGAVGASSGKLQILGLPRLRGLQLSSQRTLSICDYHVAGMITSLQWRPVQEHDLLVCHLGTAHTRTASSGSVRLLHISGHAMQTNALLQSSTRMQEISFVDPWIAKWNPAETGNFSIGYGGSSKAAYVDIQAENGIFQCAPRGSLRSDVHAQSFFPTGTIILNGTKCGGIWGWDRRINRRIFESRTLEQQSLGAIVDLHVLTDSRRVVIQRSSGELRLWDLRTWKPVVEFIPGALNTYEPHLHSVVDQSESVVVAGGDRRRPLAIHCYNLQHGRLLTSVPMRGTSRVENDSSVVQQVACCASHDGNDGPKFDVWAISRHDLYVGRRQMNEEIE</sequence>
<dbReference type="EMBL" id="SHOA02000012">
    <property type="protein sequence ID" value="TDH72759.1"/>
    <property type="molecule type" value="Genomic_DNA"/>
</dbReference>
<evidence type="ECO:0000313" key="5">
    <source>
        <dbReference type="Proteomes" id="UP000294530"/>
    </source>
</evidence>
<name>A0A976NYL7_BRELC</name>
<dbReference type="Pfam" id="PF23761">
    <property type="entry name" value="Beta-prop_DCAF4"/>
    <property type="match status" value="1"/>
</dbReference>
<dbReference type="RefSeq" id="XP_067822258.1">
    <property type="nucleotide sequence ID" value="XM_067958847.1"/>
</dbReference>
<gene>
    <name evidence="4" type="ORF">CCR75_000741</name>
</gene>
<reference evidence="4 5" key="1">
    <citation type="journal article" date="2021" name="Genome Biol.">
        <title>AFLAP: assembly-free linkage analysis pipeline using k-mers from genome sequencing data.</title>
        <authorList>
            <person name="Fletcher K."/>
            <person name="Zhang L."/>
            <person name="Gil J."/>
            <person name="Han R."/>
            <person name="Cavanaugh K."/>
            <person name="Michelmore R."/>
        </authorList>
    </citation>
    <scope>NUCLEOTIDE SEQUENCE [LARGE SCALE GENOMIC DNA]</scope>
    <source>
        <strain evidence="4 5">SF5</strain>
    </source>
</reference>
<evidence type="ECO:0000256" key="3">
    <source>
        <dbReference type="SAM" id="MobiDB-lite"/>
    </source>
</evidence>
<comment type="caution">
    <text evidence="4">The sequence shown here is derived from an EMBL/GenBank/DDBJ whole genome shotgun (WGS) entry which is preliminary data.</text>
</comment>
<protein>
    <submittedName>
        <fullName evidence="4">Uncharacterized protein</fullName>
    </submittedName>
</protein>
<feature type="region of interest" description="Disordered" evidence="3">
    <location>
        <begin position="1"/>
        <end position="23"/>
    </location>
</feature>
<dbReference type="Proteomes" id="UP000294530">
    <property type="component" value="Unassembled WGS sequence"/>
</dbReference>
<evidence type="ECO:0000313" key="4">
    <source>
        <dbReference type="EMBL" id="TDH72759.1"/>
    </source>
</evidence>
<dbReference type="InterPro" id="IPR015943">
    <property type="entry name" value="WD40/YVTN_repeat-like_dom_sf"/>
</dbReference>
<evidence type="ECO:0000256" key="2">
    <source>
        <dbReference type="ARBA" id="ARBA00022737"/>
    </source>
</evidence>
<dbReference type="OrthoDB" id="128867at2759"/>
<dbReference type="SUPFAM" id="SSF50978">
    <property type="entry name" value="WD40 repeat-like"/>
    <property type="match status" value="1"/>
</dbReference>
<organism evidence="4 5">
    <name type="scientific">Bremia lactucae</name>
    <name type="common">Lettuce downy mildew</name>
    <dbReference type="NCBI Taxonomy" id="4779"/>
    <lineage>
        <taxon>Eukaryota</taxon>
        <taxon>Sar</taxon>
        <taxon>Stramenopiles</taxon>
        <taxon>Oomycota</taxon>
        <taxon>Peronosporomycetes</taxon>
        <taxon>Peronosporales</taxon>
        <taxon>Peronosporaceae</taxon>
        <taxon>Bremia</taxon>
    </lineage>
</organism>
<dbReference type="KEGG" id="blac:94344518"/>
<dbReference type="PANTHER" id="PTHR44472:SF1">
    <property type="entry name" value="DDB1 AND CUL4 ASSOCIATED FACTOR 4"/>
    <property type="match status" value="1"/>
</dbReference>
<feature type="compositionally biased region" description="Basic residues" evidence="3">
    <location>
        <begin position="1"/>
        <end position="13"/>
    </location>
</feature>
<keyword evidence="5" id="KW-1185">Reference proteome</keyword>
<dbReference type="AlphaFoldDB" id="A0A976NYL7"/>
<dbReference type="GeneID" id="94344518"/>
<dbReference type="InterPro" id="IPR036322">
    <property type="entry name" value="WD40_repeat_dom_sf"/>
</dbReference>
<feature type="region of interest" description="Disordered" evidence="3">
    <location>
        <begin position="79"/>
        <end position="98"/>
    </location>
</feature>
<keyword evidence="2" id="KW-0677">Repeat</keyword>
<proteinExistence type="predicted"/>
<evidence type="ECO:0000256" key="1">
    <source>
        <dbReference type="ARBA" id="ARBA00022574"/>
    </source>
</evidence>
<accession>A0A976NYL7</accession>
<dbReference type="InterPro" id="IPR052254">
    <property type="entry name" value="CUL4-DDB1_E3_ligase_receptor"/>
</dbReference>
<dbReference type="Gene3D" id="2.130.10.10">
    <property type="entry name" value="YVTN repeat-like/Quinoprotein amine dehydrogenase"/>
    <property type="match status" value="1"/>
</dbReference>
<dbReference type="PANTHER" id="PTHR44472">
    <property type="entry name" value="DDB1- AND CUL4-ASSOCIATED FACTOR 4-RELATED"/>
    <property type="match status" value="1"/>
</dbReference>